<name>A0A832G0P4_9BACT</name>
<comment type="caution">
    <text evidence="1">The sequence shown here is derived from an EMBL/GenBank/DDBJ whole genome shotgun (WGS) entry which is preliminary data.</text>
</comment>
<proteinExistence type="predicted"/>
<dbReference type="EMBL" id="DSVI01000005">
    <property type="protein sequence ID" value="HGT47244.1"/>
    <property type="molecule type" value="Genomic_DNA"/>
</dbReference>
<gene>
    <name evidence="1" type="ORF">ENS56_04370</name>
</gene>
<accession>A0A832G0P4</accession>
<evidence type="ECO:0008006" key="2">
    <source>
        <dbReference type="Google" id="ProtNLM"/>
    </source>
</evidence>
<reference evidence="1" key="1">
    <citation type="journal article" date="2020" name="mSystems">
        <title>Genome- and Community-Level Interaction Insights into Carbon Utilization and Element Cycling Functions of Hydrothermarchaeota in Hydrothermal Sediment.</title>
        <authorList>
            <person name="Zhou Z."/>
            <person name="Liu Y."/>
            <person name="Xu W."/>
            <person name="Pan J."/>
            <person name="Luo Z.H."/>
            <person name="Li M."/>
        </authorList>
    </citation>
    <scope>NUCLEOTIDE SEQUENCE [LARGE SCALE GENOMIC DNA]</scope>
    <source>
        <strain evidence="1">SpSt-500</strain>
    </source>
</reference>
<sequence>MKNLILILSIGLFVLSSCTIKDAYLLHADLDAPLVQPPLHLAGSNANESVKLNLNVSGLSKRNVEGIVSKYQQNRITDSLYDGNNLNWKLAPFNIELNLDVKLSRVIYLFGGLNYAGNDNSDGVGGNFGLGFAGGDSISHFRFDVGANFQSTYYSAFYYADAEFLPWDLDFSFVALERETKTNFNPFVSLTYNNTSSDWFANPFIQISYLQQNHFKVKAGGGFALNDVYIESDVSLLNIKPGVSINLGENYFISAGASMQFIIGMEKASKEFFVTPFTQINFVF</sequence>
<protein>
    <recommendedName>
        <fullName evidence="2">Lipoprotein</fullName>
    </recommendedName>
</protein>
<organism evidence="1">
    <name type="scientific">Ignavibacterium album</name>
    <dbReference type="NCBI Taxonomy" id="591197"/>
    <lineage>
        <taxon>Bacteria</taxon>
        <taxon>Pseudomonadati</taxon>
        <taxon>Ignavibacteriota</taxon>
        <taxon>Ignavibacteria</taxon>
        <taxon>Ignavibacteriales</taxon>
        <taxon>Ignavibacteriaceae</taxon>
        <taxon>Ignavibacterium</taxon>
    </lineage>
</organism>
<evidence type="ECO:0000313" key="1">
    <source>
        <dbReference type="EMBL" id="HGT47244.1"/>
    </source>
</evidence>
<dbReference type="AlphaFoldDB" id="A0A832G0P4"/>
<dbReference type="PROSITE" id="PS51257">
    <property type="entry name" value="PROKAR_LIPOPROTEIN"/>
    <property type="match status" value="1"/>
</dbReference>